<accession>A0A812QUB2</accession>
<evidence type="ECO:0000313" key="3">
    <source>
        <dbReference type="Proteomes" id="UP000649617"/>
    </source>
</evidence>
<keyword evidence="1" id="KW-0732">Signal</keyword>
<keyword evidence="3" id="KW-1185">Reference proteome</keyword>
<dbReference type="OrthoDB" id="416981at2759"/>
<dbReference type="EMBL" id="CAJNIZ010017886">
    <property type="protein sequence ID" value="CAE7403954.1"/>
    <property type="molecule type" value="Genomic_DNA"/>
</dbReference>
<gene>
    <name evidence="2" type="ORF">SPIL2461_LOCUS9962</name>
</gene>
<evidence type="ECO:0000313" key="2">
    <source>
        <dbReference type="EMBL" id="CAE7403954.1"/>
    </source>
</evidence>
<sequence length="195" mass="22306">MALCIGLMPLLLALGWWLRSLLSAHSVGQDEFPAPAPAFDCYTGYHDWANLWGEMRQKYCCDQFGRACPLHDVPPKVIYHHVPVYMQPHTSVVPVPVPAPAHTHVVYQTHYVQPHVHHFKYNCRAGFSNWYFGWSHHKKAWCCSHAGRGCPGTWHGSYHLHMHIEHGVGHAHGRIYDCDAGFSNWMQGWSDSKKD</sequence>
<organism evidence="2 3">
    <name type="scientific">Symbiodinium pilosum</name>
    <name type="common">Dinoflagellate</name>
    <dbReference type="NCBI Taxonomy" id="2952"/>
    <lineage>
        <taxon>Eukaryota</taxon>
        <taxon>Sar</taxon>
        <taxon>Alveolata</taxon>
        <taxon>Dinophyceae</taxon>
        <taxon>Suessiales</taxon>
        <taxon>Symbiodiniaceae</taxon>
        <taxon>Symbiodinium</taxon>
    </lineage>
</organism>
<reference evidence="2" key="1">
    <citation type="submission" date="2021-02" db="EMBL/GenBank/DDBJ databases">
        <authorList>
            <person name="Dougan E. K."/>
            <person name="Rhodes N."/>
            <person name="Thang M."/>
            <person name="Chan C."/>
        </authorList>
    </citation>
    <scope>NUCLEOTIDE SEQUENCE</scope>
</reference>
<feature type="signal peptide" evidence="1">
    <location>
        <begin position="1"/>
        <end position="23"/>
    </location>
</feature>
<proteinExistence type="predicted"/>
<name>A0A812QUB2_SYMPI</name>
<protein>
    <submittedName>
        <fullName evidence="2">Uncharacterized protein</fullName>
    </submittedName>
</protein>
<dbReference type="AlphaFoldDB" id="A0A812QUB2"/>
<evidence type="ECO:0000256" key="1">
    <source>
        <dbReference type="SAM" id="SignalP"/>
    </source>
</evidence>
<dbReference type="Proteomes" id="UP000649617">
    <property type="component" value="Unassembled WGS sequence"/>
</dbReference>
<feature type="chain" id="PRO_5032442719" evidence="1">
    <location>
        <begin position="24"/>
        <end position="195"/>
    </location>
</feature>
<comment type="caution">
    <text evidence="2">The sequence shown here is derived from an EMBL/GenBank/DDBJ whole genome shotgun (WGS) entry which is preliminary data.</text>
</comment>
<feature type="non-terminal residue" evidence="2">
    <location>
        <position position="195"/>
    </location>
</feature>